<organism evidence="1 2">
    <name type="scientific">Acaulospora colombiana</name>
    <dbReference type="NCBI Taxonomy" id="27376"/>
    <lineage>
        <taxon>Eukaryota</taxon>
        <taxon>Fungi</taxon>
        <taxon>Fungi incertae sedis</taxon>
        <taxon>Mucoromycota</taxon>
        <taxon>Glomeromycotina</taxon>
        <taxon>Glomeromycetes</taxon>
        <taxon>Diversisporales</taxon>
        <taxon>Acaulosporaceae</taxon>
        <taxon>Acaulospora</taxon>
    </lineage>
</organism>
<feature type="non-terminal residue" evidence="1">
    <location>
        <position position="1"/>
    </location>
</feature>
<reference evidence="1" key="1">
    <citation type="submission" date="2021-06" db="EMBL/GenBank/DDBJ databases">
        <authorList>
            <person name="Kallberg Y."/>
            <person name="Tangrot J."/>
            <person name="Rosling A."/>
        </authorList>
    </citation>
    <scope>NUCLEOTIDE SEQUENCE</scope>
    <source>
        <strain evidence="1">CL356</strain>
    </source>
</reference>
<evidence type="ECO:0000313" key="1">
    <source>
        <dbReference type="EMBL" id="CAG8740561.1"/>
    </source>
</evidence>
<feature type="non-terminal residue" evidence="1">
    <location>
        <position position="337"/>
    </location>
</feature>
<name>A0ACA9Q8F3_9GLOM</name>
<sequence length="337" mass="36285">VAPTVIATATATRATVATDITRIVATTSSTNTTKIASTSSTKASTTVTNSTSTKPTSTPTQTPDPTVILDGPRTTDIFANGEQVIRNATLNATDIQGDILVGMKKKLELFYFFTINNPESFKKKLHNQVVQRITNTLQLLNVASQPVVCLNLAFSQSGLTKLGITANLADTPFAKGQTVDANNLGDPGTKNWVPQFIGTKIHGVFLIASDTMTNINAMVSWLNSVYGTDITNVYSLQGNIRPPPYDGHEIAGFNINPVPGQQLISPGVILVGEPGDTLASSRPSWAKDGSFLVFRQLKQLVPEWDWWLKKVAPPISGMTQDESAELLGARIMGRWKS</sequence>
<dbReference type="EMBL" id="CAJVPT010047695">
    <property type="protein sequence ID" value="CAG8740561.1"/>
    <property type="molecule type" value="Genomic_DNA"/>
</dbReference>
<evidence type="ECO:0000313" key="2">
    <source>
        <dbReference type="Proteomes" id="UP000789525"/>
    </source>
</evidence>
<protein>
    <submittedName>
        <fullName evidence="1">11870_t:CDS:1</fullName>
    </submittedName>
</protein>
<dbReference type="Proteomes" id="UP000789525">
    <property type="component" value="Unassembled WGS sequence"/>
</dbReference>
<accession>A0ACA9Q8F3</accession>
<proteinExistence type="predicted"/>
<comment type="caution">
    <text evidence="1">The sequence shown here is derived from an EMBL/GenBank/DDBJ whole genome shotgun (WGS) entry which is preliminary data.</text>
</comment>
<keyword evidence="2" id="KW-1185">Reference proteome</keyword>
<gene>
    <name evidence="1" type="ORF">ACOLOM_LOCUS12153</name>
</gene>